<dbReference type="Pfam" id="PF00440">
    <property type="entry name" value="TetR_N"/>
    <property type="match status" value="1"/>
</dbReference>
<dbReference type="Proteomes" id="UP000278143">
    <property type="component" value="Unassembled WGS sequence"/>
</dbReference>
<protein>
    <recommendedName>
        <fullName evidence="2">HTH tetR-type domain-containing protein</fullName>
    </recommendedName>
</protein>
<accession>A0A4P9Z5U1</accession>
<evidence type="ECO:0000313" key="3">
    <source>
        <dbReference type="EMBL" id="RKP28014.1"/>
    </source>
</evidence>
<dbReference type="Pfam" id="PF17939">
    <property type="entry name" value="TetR_C_30"/>
    <property type="match status" value="1"/>
</dbReference>
<evidence type="ECO:0000259" key="2">
    <source>
        <dbReference type="PROSITE" id="PS50977"/>
    </source>
</evidence>
<dbReference type="PANTHER" id="PTHR30055:SF235">
    <property type="entry name" value="TRANSCRIPTIONAL REGULATORY PROTEIN"/>
    <property type="match status" value="1"/>
</dbReference>
<dbReference type="SUPFAM" id="SSF46689">
    <property type="entry name" value="Homeodomain-like"/>
    <property type="match status" value="1"/>
</dbReference>
<evidence type="ECO:0000313" key="4">
    <source>
        <dbReference type="Proteomes" id="UP000278143"/>
    </source>
</evidence>
<dbReference type="PROSITE" id="PS50977">
    <property type="entry name" value="HTH_TETR_2"/>
    <property type="match status" value="1"/>
</dbReference>
<keyword evidence="4" id="KW-1185">Reference proteome</keyword>
<dbReference type="InterPro" id="IPR023772">
    <property type="entry name" value="DNA-bd_HTH_TetR-type_CS"/>
</dbReference>
<proteinExistence type="predicted"/>
<dbReference type="PANTHER" id="PTHR30055">
    <property type="entry name" value="HTH-TYPE TRANSCRIPTIONAL REGULATOR RUTR"/>
    <property type="match status" value="1"/>
</dbReference>
<dbReference type="InterPro" id="IPR050109">
    <property type="entry name" value="HTH-type_TetR-like_transc_reg"/>
</dbReference>
<dbReference type="InterPro" id="IPR041586">
    <property type="entry name" value="PsrA_TetR_C"/>
</dbReference>
<dbReference type="GO" id="GO:0003700">
    <property type="term" value="F:DNA-binding transcription factor activity"/>
    <property type="evidence" value="ECO:0007669"/>
    <property type="project" value="TreeGrafter"/>
</dbReference>
<dbReference type="Gene3D" id="1.10.357.10">
    <property type="entry name" value="Tetracycline Repressor, domain 2"/>
    <property type="match status" value="1"/>
</dbReference>
<dbReference type="GO" id="GO:0000976">
    <property type="term" value="F:transcription cis-regulatory region binding"/>
    <property type="evidence" value="ECO:0007669"/>
    <property type="project" value="TreeGrafter"/>
</dbReference>
<dbReference type="PRINTS" id="PR00455">
    <property type="entry name" value="HTHTETR"/>
</dbReference>
<keyword evidence="1" id="KW-0238">DNA-binding</keyword>
<dbReference type="PROSITE" id="PS01081">
    <property type="entry name" value="HTH_TETR_1"/>
    <property type="match status" value="1"/>
</dbReference>
<dbReference type="AlphaFoldDB" id="A0A4P9Z5U1"/>
<name>A0A4P9Z5U1_9FUNG</name>
<reference evidence="4" key="1">
    <citation type="journal article" date="2018" name="Nat. Microbiol.">
        <title>Leveraging single-cell genomics to expand the fungal tree of life.</title>
        <authorList>
            <person name="Ahrendt S.R."/>
            <person name="Quandt C.A."/>
            <person name="Ciobanu D."/>
            <person name="Clum A."/>
            <person name="Salamov A."/>
            <person name="Andreopoulos B."/>
            <person name="Cheng J.F."/>
            <person name="Woyke T."/>
            <person name="Pelin A."/>
            <person name="Henrissat B."/>
            <person name="Reynolds N.K."/>
            <person name="Benny G.L."/>
            <person name="Smith M.E."/>
            <person name="James T.Y."/>
            <person name="Grigoriev I.V."/>
        </authorList>
    </citation>
    <scope>NUCLEOTIDE SEQUENCE [LARGE SCALE GENOMIC DNA]</scope>
    <source>
        <strain evidence="4">Benny S71-1</strain>
    </source>
</reference>
<dbReference type="EMBL" id="KZ989126">
    <property type="protein sequence ID" value="RKP28014.1"/>
    <property type="molecule type" value="Genomic_DNA"/>
</dbReference>
<evidence type="ECO:0000256" key="1">
    <source>
        <dbReference type="ARBA" id="ARBA00023125"/>
    </source>
</evidence>
<dbReference type="InterPro" id="IPR001647">
    <property type="entry name" value="HTH_TetR"/>
</dbReference>
<sequence>MASMSSDQTKTAILTAAEMLWAERSFGEVTMRDIVAAAGVNLAAVNYHFGSKDELLAELFISRTTVLNRERFAELKAAELEGGGRPSVEAILRALVGPPLRWCLSPDLQRSAAARFMTRASVETVPPIKKIVDKEFRHLQRFATALRLALPHRDEVDIYWGLHFALAMIRQTVTDSERLKKLSGGLCDLNDVDDIIRRIVSTAKDALVGGADAATPLVRASGFRKS</sequence>
<dbReference type="InterPro" id="IPR009057">
    <property type="entry name" value="Homeodomain-like_sf"/>
</dbReference>
<gene>
    <name evidence="3" type="ORF">SYNPS1DRAFT_26377</name>
</gene>
<feature type="domain" description="HTH tetR-type" evidence="2">
    <location>
        <begin position="7"/>
        <end position="67"/>
    </location>
</feature>
<dbReference type="InterPro" id="IPR036271">
    <property type="entry name" value="Tet_transcr_reg_TetR-rel_C_sf"/>
</dbReference>
<dbReference type="SUPFAM" id="SSF48498">
    <property type="entry name" value="Tetracyclin repressor-like, C-terminal domain"/>
    <property type="match status" value="1"/>
</dbReference>
<organism evidence="3 4">
    <name type="scientific">Syncephalis pseudoplumigaleata</name>
    <dbReference type="NCBI Taxonomy" id="1712513"/>
    <lineage>
        <taxon>Eukaryota</taxon>
        <taxon>Fungi</taxon>
        <taxon>Fungi incertae sedis</taxon>
        <taxon>Zoopagomycota</taxon>
        <taxon>Zoopagomycotina</taxon>
        <taxon>Zoopagomycetes</taxon>
        <taxon>Zoopagales</taxon>
        <taxon>Piptocephalidaceae</taxon>
        <taxon>Syncephalis</taxon>
    </lineage>
</organism>